<dbReference type="PANTHER" id="PTHR43442">
    <property type="entry name" value="GLUCONOKINASE-RELATED"/>
    <property type="match status" value="1"/>
</dbReference>
<dbReference type="EMBL" id="CP018191">
    <property type="protein sequence ID" value="APH54112.1"/>
    <property type="molecule type" value="Genomic_DNA"/>
</dbReference>
<sequence>MAVCRSMLLAVMGVSGSGKTTIAQVLAGRLGLVFQDADAFHSAANIARMKAGIALTEADRAPWLAAIAAWARNQAESGQGGVLACSLLRRSYREQVLSGVPDQRLIYLRVKPDIVRARLEHRSGHFMPASLLDSQLATLEEPADTEHALTVDAGQAPEAVVAEIIRRL</sequence>
<evidence type="ECO:0000256" key="1">
    <source>
        <dbReference type="ARBA" id="ARBA00004761"/>
    </source>
</evidence>
<dbReference type="Pfam" id="PF13671">
    <property type="entry name" value="AAA_33"/>
    <property type="match status" value="1"/>
</dbReference>
<dbReference type="RefSeq" id="WP_081368832.1">
    <property type="nucleotide sequence ID" value="NZ_CP018191.1"/>
</dbReference>
<comment type="pathway">
    <text evidence="1">Carbohydrate acid metabolism.</text>
</comment>
<evidence type="ECO:0000256" key="3">
    <source>
        <dbReference type="ARBA" id="ARBA00012054"/>
    </source>
</evidence>
<keyword evidence="6 10" id="KW-0418">Kinase</keyword>
<evidence type="ECO:0000256" key="6">
    <source>
        <dbReference type="ARBA" id="ARBA00022777"/>
    </source>
</evidence>
<dbReference type="Gene3D" id="3.40.50.300">
    <property type="entry name" value="P-loop containing nucleotide triphosphate hydrolases"/>
    <property type="match status" value="1"/>
</dbReference>
<keyword evidence="5 10" id="KW-0547">Nucleotide-binding</keyword>
<evidence type="ECO:0000256" key="8">
    <source>
        <dbReference type="ARBA" id="ARBA00023064"/>
    </source>
</evidence>
<dbReference type="GO" id="GO:0005524">
    <property type="term" value="F:ATP binding"/>
    <property type="evidence" value="ECO:0007669"/>
    <property type="project" value="UniProtKB-KW"/>
</dbReference>
<dbReference type="AlphaFoldDB" id="A0AAC9KBZ8"/>
<comment type="catalytic activity">
    <reaction evidence="9 10">
        <text>D-gluconate + ATP = 6-phospho-D-gluconate + ADP + H(+)</text>
        <dbReference type="Rhea" id="RHEA:19433"/>
        <dbReference type="ChEBI" id="CHEBI:15378"/>
        <dbReference type="ChEBI" id="CHEBI:18391"/>
        <dbReference type="ChEBI" id="CHEBI:30616"/>
        <dbReference type="ChEBI" id="CHEBI:58759"/>
        <dbReference type="ChEBI" id="CHEBI:456216"/>
        <dbReference type="EC" id="2.7.1.12"/>
    </reaction>
</comment>
<keyword evidence="7 10" id="KW-0067">ATP-binding</keyword>
<dbReference type="GO" id="GO:0046316">
    <property type="term" value="F:gluconokinase activity"/>
    <property type="evidence" value="ECO:0007669"/>
    <property type="project" value="UniProtKB-EC"/>
</dbReference>
<reference evidence="12" key="1">
    <citation type="submission" date="2016-11" db="EMBL/GenBank/DDBJ databases">
        <title>Comparative genomic and phenotypic analysis of Granulibacter bethesdensis clinical isolates from patients with chronic granulomatous disease.</title>
        <authorList>
            <person name="Zarember K.A."/>
            <person name="Porcella S.F."/>
            <person name="Chu J."/>
            <person name="Ding L."/>
            <person name="Dahlstrom E."/>
            <person name="Barbian K."/>
            <person name="Martens C."/>
            <person name="Sykora L."/>
            <person name="Kramer S."/>
            <person name="Pettinato A.M."/>
            <person name="Hong H."/>
            <person name="Wald G."/>
            <person name="Berg L.J."/>
            <person name="Rogge L.S."/>
            <person name="Greenberg D.E."/>
            <person name="Falcone E.L."/>
            <person name="Neves J.F."/>
            <person name="Simoes M.J."/>
            <person name="Casal M."/>
            <person name="Rodriguez-Lopez F.C."/>
            <person name="Zelazny A."/>
            <person name="Gallin J.I."/>
            <person name="Holland S.M."/>
        </authorList>
    </citation>
    <scope>NUCLEOTIDE SEQUENCE [LARGE SCALE GENOMIC DNA]</scope>
    <source>
        <strain evidence="12">NIH9.1</strain>
    </source>
</reference>
<dbReference type="CDD" id="cd02021">
    <property type="entry name" value="GntK"/>
    <property type="match status" value="1"/>
</dbReference>
<evidence type="ECO:0000256" key="7">
    <source>
        <dbReference type="ARBA" id="ARBA00022840"/>
    </source>
</evidence>
<evidence type="ECO:0000256" key="2">
    <source>
        <dbReference type="ARBA" id="ARBA00008420"/>
    </source>
</evidence>
<dbReference type="InterPro" id="IPR027417">
    <property type="entry name" value="P-loop_NTPase"/>
</dbReference>
<dbReference type="InterPro" id="IPR006001">
    <property type="entry name" value="Therm_gnt_kin"/>
</dbReference>
<dbReference type="FunFam" id="3.40.50.300:FF:000522">
    <property type="entry name" value="Gluconokinase"/>
    <property type="match status" value="1"/>
</dbReference>
<accession>A0AAC9KBZ8</accession>
<keyword evidence="8" id="KW-0311">Gluconate utilization</keyword>
<dbReference type="NCBIfam" id="TIGR01313">
    <property type="entry name" value="therm_gnt_kin"/>
    <property type="match status" value="1"/>
</dbReference>
<proteinExistence type="inferred from homology"/>
<organism evidence="11 12">
    <name type="scientific">Granulibacter bethesdensis</name>
    <dbReference type="NCBI Taxonomy" id="364410"/>
    <lineage>
        <taxon>Bacteria</taxon>
        <taxon>Pseudomonadati</taxon>
        <taxon>Pseudomonadota</taxon>
        <taxon>Alphaproteobacteria</taxon>
        <taxon>Acetobacterales</taxon>
        <taxon>Acetobacteraceae</taxon>
        <taxon>Granulibacter</taxon>
    </lineage>
</organism>
<evidence type="ECO:0000313" key="11">
    <source>
        <dbReference type="EMBL" id="APH54112.1"/>
    </source>
</evidence>
<gene>
    <name evidence="11" type="ORF">GbCGDNIH9_0859</name>
</gene>
<dbReference type="PANTHER" id="PTHR43442:SF3">
    <property type="entry name" value="GLUCONOKINASE-RELATED"/>
    <property type="match status" value="1"/>
</dbReference>
<keyword evidence="4 10" id="KW-0808">Transferase</keyword>
<dbReference type="Proteomes" id="UP000182373">
    <property type="component" value="Chromosome"/>
</dbReference>
<dbReference type="SUPFAM" id="SSF52540">
    <property type="entry name" value="P-loop containing nucleoside triphosphate hydrolases"/>
    <property type="match status" value="1"/>
</dbReference>
<evidence type="ECO:0000313" key="12">
    <source>
        <dbReference type="Proteomes" id="UP000182373"/>
    </source>
</evidence>
<comment type="similarity">
    <text evidence="2 10">Belongs to the gluconokinase GntK/GntV family.</text>
</comment>
<name>A0AAC9KBZ8_9PROT</name>
<evidence type="ECO:0000256" key="4">
    <source>
        <dbReference type="ARBA" id="ARBA00022679"/>
    </source>
</evidence>
<dbReference type="EC" id="2.7.1.12" evidence="3 10"/>
<evidence type="ECO:0000256" key="9">
    <source>
        <dbReference type="ARBA" id="ARBA00048090"/>
    </source>
</evidence>
<dbReference type="GO" id="GO:0019521">
    <property type="term" value="P:D-gluconate metabolic process"/>
    <property type="evidence" value="ECO:0007669"/>
    <property type="project" value="UniProtKB-KW"/>
</dbReference>
<dbReference type="GO" id="GO:0005737">
    <property type="term" value="C:cytoplasm"/>
    <property type="evidence" value="ECO:0007669"/>
    <property type="project" value="TreeGrafter"/>
</dbReference>
<evidence type="ECO:0000256" key="5">
    <source>
        <dbReference type="ARBA" id="ARBA00022741"/>
    </source>
</evidence>
<protein>
    <recommendedName>
        <fullName evidence="3 10">Gluconokinase</fullName>
        <ecNumber evidence="3 10">2.7.1.12</ecNumber>
    </recommendedName>
</protein>
<evidence type="ECO:0000256" key="10">
    <source>
        <dbReference type="RuleBase" id="RU363066"/>
    </source>
</evidence>